<dbReference type="SUPFAM" id="SSF53697">
    <property type="entry name" value="SIS domain"/>
    <property type="match status" value="1"/>
</dbReference>
<evidence type="ECO:0000313" key="2">
    <source>
        <dbReference type="EMBL" id="SVE09512.1"/>
    </source>
</evidence>
<dbReference type="CDD" id="cd05006">
    <property type="entry name" value="SIS_GmhA"/>
    <property type="match status" value="1"/>
</dbReference>
<dbReference type="InterPro" id="IPR035461">
    <property type="entry name" value="GmhA/DiaA"/>
</dbReference>
<protein>
    <recommendedName>
        <fullName evidence="1">SIS domain-containing protein</fullName>
    </recommendedName>
</protein>
<dbReference type="Pfam" id="PF13580">
    <property type="entry name" value="SIS_2"/>
    <property type="match status" value="1"/>
</dbReference>
<reference evidence="2" key="1">
    <citation type="submission" date="2018-05" db="EMBL/GenBank/DDBJ databases">
        <authorList>
            <person name="Lanie J.A."/>
            <person name="Ng W.-L."/>
            <person name="Kazmierczak K.M."/>
            <person name="Andrzejewski T.M."/>
            <person name="Davidsen T.M."/>
            <person name="Wayne K.J."/>
            <person name="Tettelin H."/>
            <person name="Glass J.I."/>
            <person name="Rusch D."/>
            <person name="Podicherti R."/>
            <person name="Tsui H.-C.T."/>
            <person name="Winkler M.E."/>
        </authorList>
    </citation>
    <scope>NUCLEOTIDE SEQUENCE</scope>
</reference>
<gene>
    <name evidence="2" type="ORF">METZ01_LOCUS462366</name>
</gene>
<dbReference type="InterPro" id="IPR046348">
    <property type="entry name" value="SIS_dom_sf"/>
</dbReference>
<dbReference type="PROSITE" id="PS51464">
    <property type="entry name" value="SIS"/>
    <property type="match status" value="1"/>
</dbReference>
<feature type="domain" description="SIS" evidence="1">
    <location>
        <begin position="7"/>
        <end position="165"/>
    </location>
</feature>
<sequence length="165" mass="17944">EKAITLITEKSLAGNTIAVCGNGGSALTASHYITDWNKMVNLKTGKRFNGICLSDNIGLVTAYANDLSYSDIFSEQVRNLLSPGDLLITVSGSGNSENVVRATEIANNMNVDSLTICGYDGGRLKQISNNFVWIRSYDMQICEDAHILFGHLVMKSICNMEINSN</sequence>
<dbReference type="PANTHER" id="PTHR30390:SF8">
    <property type="entry name" value="SUGAR ISOMERASE (SIS)"/>
    <property type="match status" value="1"/>
</dbReference>
<dbReference type="EMBL" id="UINC01193747">
    <property type="protein sequence ID" value="SVE09512.1"/>
    <property type="molecule type" value="Genomic_DNA"/>
</dbReference>
<dbReference type="GO" id="GO:1901135">
    <property type="term" value="P:carbohydrate derivative metabolic process"/>
    <property type="evidence" value="ECO:0007669"/>
    <property type="project" value="InterPro"/>
</dbReference>
<feature type="non-terminal residue" evidence="2">
    <location>
        <position position="1"/>
    </location>
</feature>
<dbReference type="InterPro" id="IPR050099">
    <property type="entry name" value="SIS_GmhA/DiaA_subfam"/>
</dbReference>
<organism evidence="2">
    <name type="scientific">marine metagenome</name>
    <dbReference type="NCBI Taxonomy" id="408172"/>
    <lineage>
        <taxon>unclassified sequences</taxon>
        <taxon>metagenomes</taxon>
        <taxon>ecological metagenomes</taxon>
    </lineage>
</organism>
<dbReference type="PANTHER" id="PTHR30390">
    <property type="entry name" value="SEDOHEPTULOSE 7-PHOSPHATE ISOMERASE / DNAA INITIATOR-ASSOCIATING FACTOR FOR REPLICATION INITIATION"/>
    <property type="match status" value="1"/>
</dbReference>
<dbReference type="InterPro" id="IPR001347">
    <property type="entry name" value="SIS_dom"/>
</dbReference>
<dbReference type="AlphaFoldDB" id="A0A383AP51"/>
<proteinExistence type="predicted"/>
<evidence type="ECO:0000259" key="1">
    <source>
        <dbReference type="PROSITE" id="PS51464"/>
    </source>
</evidence>
<name>A0A383AP51_9ZZZZ</name>
<dbReference type="GO" id="GO:0097367">
    <property type="term" value="F:carbohydrate derivative binding"/>
    <property type="evidence" value="ECO:0007669"/>
    <property type="project" value="InterPro"/>
</dbReference>
<accession>A0A383AP51</accession>
<dbReference type="Gene3D" id="3.40.50.10490">
    <property type="entry name" value="Glucose-6-phosphate isomerase like protein, domain 1"/>
    <property type="match status" value="1"/>
</dbReference>